<sequence length="989" mass="104887">MQAAEALVMEHGVAVGLHQSAVMDDAAGAAISSEMFSPQQQNGVSYSAGYVELAGADVDLQAKEQPQQEPSCLESEDRGFLVQKQQVCYEQNGEALAVQEGDTCKMDAYKGEEEREASTVVADADAGYEDAEAPLDYVKVAVEKVPSSDEAEKPYNEGLSLQTDSKGLDAYGMPRSVGAEPSASTPPSRSVGVEDDAEANQAGDGNTATSELSNPGKKRRSRWDPQPQGDEENNESEAAESKKRKSRWESDEGKNPLLGQIQLPDFVKELAGGIDLDPEIQALNIKLLEISRKLQTGQLFDDRPDGFRSPSPEPLYDNMGIRINTREFRAREKLTQERQEIIAELIAKNPAYKPPADYRPPKLYKKLFIPTKDYPGYNFIGLIIGPRGNTQKRMERETGTKIVIRGKGSVKEGRSHQRREFKADSSENEDLHVLIEADNQDSLEKAGAMVEKLLVPVDEVINEHKRAQLRELAALNGTVRDDEYCRLCGELGHRQYACPSRHSTFKSDVLCRVCGDGGHPTIDCPLKGSVQGNKMDDEYKNFLAELGGGSESALGGVGGSAPGRQNGPTLALPGPQMSGGQWAGGSATGALFPGGGTAVSAGSNAGGIQQQQGFGMNPFGPVAGGGFPGSKFTKDSDDSNLYVGHLPVSVDEAGLMRLFAPFGRVESVKLIRDKLNGLSKGYGFVKYSSAAFAAQAVSHMNGYRIDGKMLAVRVAGRQLPPGPPGGGPSFSMDMMGAGGHPSQQYQQQQQFPHHPPGGAPMGGGMAPPPWVAPPGISQPTNHFGMTRPNAPPPHGSPFPGPQRHEFSGPSPAYNGPPQGGFYTPYSGPPSSAAPLSSGYAGPPSQPTPPSYSGPPLQDAKNMGYEGYPSQAFSPQGLPSQALPGVPANGSQFNAAPSNTSSVGWAGSQTGSNVPPQMGMTSNSGYPSSQFQGYYTAMPPSGPPSQQPPAPGGSGAPPPWATNTATFSSGQQHTAAVESEYEKFMSEMGR</sequence>
<comment type="caution">
    <text evidence="1">The sequence shown here is derived from an EMBL/GenBank/DDBJ whole genome shotgun (WGS) entry which is preliminary data.</text>
</comment>
<name>A0ACC2D017_DIPCM</name>
<protein>
    <submittedName>
        <fullName evidence="1">Uncharacterized protein</fullName>
    </submittedName>
</protein>
<reference evidence="2" key="1">
    <citation type="journal article" date="2024" name="Proc. Natl. Acad. Sci. U.S.A.">
        <title>Extraordinary preservation of gene collinearity over three hundred million years revealed in homosporous lycophytes.</title>
        <authorList>
            <person name="Li C."/>
            <person name="Wickell D."/>
            <person name="Kuo L.Y."/>
            <person name="Chen X."/>
            <person name="Nie B."/>
            <person name="Liao X."/>
            <person name="Peng D."/>
            <person name="Ji J."/>
            <person name="Jenkins J."/>
            <person name="Williams M."/>
            <person name="Shu S."/>
            <person name="Plott C."/>
            <person name="Barry K."/>
            <person name="Rajasekar S."/>
            <person name="Grimwood J."/>
            <person name="Han X."/>
            <person name="Sun S."/>
            <person name="Hou Z."/>
            <person name="He W."/>
            <person name="Dai G."/>
            <person name="Sun C."/>
            <person name="Schmutz J."/>
            <person name="Leebens-Mack J.H."/>
            <person name="Li F.W."/>
            <person name="Wang L."/>
        </authorList>
    </citation>
    <scope>NUCLEOTIDE SEQUENCE [LARGE SCALE GENOMIC DNA]</scope>
    <source>
        <strain evidence="2">cv. PW_Plant_1</strain>
    </source>
</reference>
<keyword evidence="2" id="KW-1185">Reference proteome</keyword>
<evidence type="ECO:0000313" key="2">
    <source>
        <dbReference type="Proteomes" id="UP001162992"/>
    </source>
</evidence>
<gene>
    <name evidence="1" type="ORF">O6H91_08G093600</name>
</gene>
<evidence type="ECO:0000313" key="1">
    <source>
        <dbReference type="EMBL" id="KAJ7547594.1"/>
    </source>
</evidence>
<dbReference type="EMBL" id="CM055099">
    <property type="protein sequence ID" value="KAJ7547594.1"/>
    <property type="molecule type" value="Genomic_DNA"/>
</dbReference>
<accession>A0ACC2D017</accession>
<dbReference type="Proteomes" id="UP001162992">
    <property type="component" value="Chromosome 8"/>
</dbReference>
<proteinExistence type="predicted"/>
<organism evidence="1 2">
    <name type="scientific">Diphasiastrum complanatum</name>
    <name type="common">Issler's clubmoss</name>
    <name type="synonym">Lycopodium complanatum</name>
    <dbReference type="NCBI Taxonomy" id="34168"/>
    <lineage>
        <taxon>Eukaryota</taxon>
        <taxon>Viridiplantae</taxon>
        <taxon>Streptophyta</taxon>
        <taxon>Embryophyta</taxon>
        <taxon>Tracheophyta</taxon>
        <taxon>Lycopodiopsida</taxon>
        <taxon>Lycopodiales</taxon>
        <taxon>Lycopodiaceae</taxon>
        <taxon>Lycopodioideae</taxon>
        <taxon>Diphasiastrum</taxon>
    </lineage>
</organism>